<dbReference type="AlphaFoldDB" id="A0A9N9C992"/>
<accession>A0A9N9C992</accession>
<dbReference type="Proteomes" id="UP000789405">
    <property type="component" value="Unassembled WGS sequence"/>
</dbReference>
<proteinExistence type="predicted"/>
<name>A0A9N9C992_9GLOM</name>
<protein>
    <submittedName>
        <fullName evidence="1">7116_t:CDS:1</fullName>
    </submittedName>
</protein>
<comment type="caution">
    <text evidence="1">The sequence shown here is derived from an EMBL/GenBank/DDBJ whole genome shotgun (WGS) entry which is preliminary data.</text>
</comment>
<reference evidence="1" key="1">
    <citation type="submission" date="2021-06" db="EMBL/GenBank/DDBJ databases">
        <authorList>
            <person name="Kallberg Y."/>
            <person name="Tangrot J."/>
            <person name="Rosling A."/>
        </authorList>
    </citation>
    <scope>NUCLEOTIDE SEQUENCE</scope>
    <source>
        <strain evidence="1">MA453B</strain>
    </source>
</reference>
<dbReference type="EMBL" id="CAJVPY010003434">
    <property type="protein sequence ID" value="CAG8591730.1"/>
    <property type="molecule type" value="Genomic_DNA"/>
</dbReference>
<keyword evidence="2" id="KW-1185">Reference proteome</keyword>
<organism evidence="1 2">
    <name type="scientific">Dentiscutata erythropus</name>
    <dbReference type="NCBI Taxonomy" id="1348616"/>
    <lineage>
        <taxon>Eukaryota</taxon>
        <taxon>Fungi</taxon>
        <taxon>Fungi incertae sedis</taxon>
        <taxon>Mucoromycota</taxon>
        <taxon>Glomeromycotina</taxon>
        <taxon>Glomeromycetes</taxon>
        <taxon>Diversisporales</taxon>
        <taxon>Gigasporaceae</taxon>
        <taxon>Dentiscutata</taxon>
    </lineage>
</organism>
<gene>
    <name evidence="1" type="ORF">DERYTH_LOCUS7198</name>
</gene>
<dbReference type="OrthoDB" id="2439417at2759"/>
<sequence length="223" mass="26198">MPTNQKMREQRKLISKDEDDLPIVDNTYNLEDEEVVETVFRKLIQNAQKIDFSKNSQRYIGNSDYTRQRRLQQNRINAVGSYKITQFFGQLEEKSLKWKQKLQETEKRIQSLIDTTEMSKANKVKYVSVIYYIRLLQHESSKIEASQVVATIYNSGNLLSLSQHGKHPSQLLLHDEDVSLKIANYLRATKFKVNLRLVKQYFENNILSKLYINQAQTIFLTMA</sequence>
<evidence type="ECO:0000313" key="2">
    <source>
        <dbReference type="Proteomes" id="UP000789405"/>
    </source>
</evidence>
<evidence type="ECO:0000313" key="1">
    <source>
        <dbReference type="EMBL" id="CAG8591730.1"/>
    </source>
</evidence>